<keyword evidence="2" id="KW-1185">Reference proteome</keyword>
<sequence>MMLLCKHLIRKAHMRGHQIRRLNDVGLRGFHVKEMNEYEFLITGRQQKSAVLGKAVARVTSMVRRPEARDQYLRLVTKLETLQVIDRTTVAIPSIAAI</sequence>
<dbReference type="AlphaFoldDB" id="A0AAV2FH11"/>
<proteinExistence type="predicted"/>
<evidence type="ECO:0000313" key="2">
    <source>
        <dbReference type="Proteomes" id="UP001497516"/>
    </source>
</evidence>
<organism evidence="1 2">
    <name type="scientific">Linum trigynum</name>
    <dbReference type="NCBI Taxonomy" id="586398"/>
    <lineage>
        <taxon>Eukaryota</taxon>
        <taxon>Viridiplantae</taxon>
        <taxon>Streptophyta</taxon>
        <taxon>Embryophyta</taxon>
        <taxon>Tracheophyta</taxon>
        <taxon>Spermatophyta</taxon>
        <taxon>Magnoliopsida</taxon>
        <taxon>eudicotyledons</taxon>
        <taxon>Gunneridae</taxon>
        <taxon>Pentapetalae</taxon>
        <taxon>rosids</taxon>
        <taxon>fabids</taxon>
        <taxon>Malpighiales</taxon>
        <taxon>Linaceae</taxon>
        <taxon>Linum</taxon>
    </lineage>
</organism>
<reference evidence="1 2" key="1">
    <citation type="submission" date="2024-04" db="EMBL/GenBank/DDBJ databases">
        <authorList>
            <person name="Fracassetti M."/>
        </authorList>
    </citation>
    <scope>NUCLEOTIDE SEQUENCE [LARGE SCALE GENOMIC DNA]</scope>
</reference>
<name>A0AAV2FH11_9ROSI</name>
<accession>A0AAV2FH11</accession>
<evidence type="ECO:0000313" key="1">
    <source>
        <dbReference type="EMBL" id="CAL1397533.1"/>
    </source>
</evidence>
<gene>
    <name evidence="1" type="ORF">LTRI10_LOCUS37826</name>
</gene>
<protein>
    <submittedName>
        <fullName evidence="1">Uncharacterized protein</fullName>
    </submittedName>
</protein>
<dbReference type="EMBL" id="OZ034819">
    <property type="protein sequence ID" value="CAL1397533.1"/>
    <property type="molecule type" value="Genomic_DNA"/>
</dbReference>
<dbReference type="Proteomes" id="UP001497516">
    <property type="component" value="Chromosome 6"/>
</dbReference>